<feature type="non-terminal residue" evidence="1">
    <location>
        <position position="1"/>
    </location>
</feature>
<dbReference type="STRING" id="888268.A0A1E5WCD0"/>
<evidence type="ECO:0000313" key="1">
    <source>
        <dbReference type="EMBL" id="OEL35089.1"/>
    </source>
</evidence>
<dbReference type="OrthoDB" id="594804at2759"/>
<evidence type="ECO:0008006" key="3">
    <source>
        <dbReference type="Google" id="ProtNLM"/>
    </source>
</evidence>
<accession>A0A1E5WCD0</accession>
<sequence length="166" mass="18757">FSNGELSNGKGTASNTSQDKTIYDRGKANIKFEYLPEDVQCTILSKLPLKEVCYEVSGRERCMKKFIDIVNAVLQKCHSEVVEELKVKFGFNSVLAEHLNNWISFAASSRIKVLAFHLESTDSWLRDDHYIFPFELLNNESISCLQVFSLALYPGSHLSSLVVSQT</sequence>
<organism evidence="1 2">
    <name type="scientific">Dichanthelium oligosanthes</name>
    <dbReference type="NCBI Taxonomy" id="888268"/>
    <lineage>
        <taxon>Eukaryota</taxon>
        <taxon>Viridiplantae</taxon>
        <taxon>Streptophyta</taxon>
        <taxon>Embryophyta</taxon>
        <taxon>Tracheophyta</taxon>
        <taxon>Spermatophyta</taxon>
        <taxon>Magnoliopsida</taxon>
        <taxon>Liliopsida</taxon>
        <taxon>Poales</taxon>
        <taxon>Poaceae</taxon>
        <taxon>PACMAD clade</taxon>
        <taxon>Panicoideae</taxon>
        <taxon>Panicodae</taxon>
        <taxon>Paniceae</taxon>
        <taxon>Dichantheliinae</taxon>
        <taxon>Dichanthelium</taxon>
    </lineage>
</organism>
<keyword evidence="2" id="KW-1185">Reference proteome</keyword>
<dbReference type="AlphaFoldDB" id="A0A1E5WCD0"/>
<comment type="caution">
    <text evidence="1">The sequence shown here is derived from an EMBL/GenBank/DDBJ whole genome shotgun (WGS) entry which is preliminary data.</text>
</comment>
<dbReference type="Proteomes" id="UP000095767">
    <property type="component" value="Unassembled WGS sequence"/>
</dbReference>
<dbReference type="InterPro" id="IPR053772">
    <property type="entry name" value="At1g61320/At1g61330-like"/>
</dbReference>
<name>A0A1E5WCD0_9POAL</name>
<gene>
    <name evidence="1" type="ORF">BAE44_0003892</name>
</gene>
<dbReference type="PANTHER" id="PTHR34145">
    <property type="entry name" value="OS02G0105600 PROTEIN"/>
    <property type="match status" value="1"/>
</dbReference>
<protein>
    <recommendedName>
        <fullName evidence="3">F-box domain-containing protein</fullName>
    </recommendedName>
</protein>
<dbReference type="PANTHER" id="PTHR34145:SF57">
    <property type="entry name" value="F-BOX DOMAIN-CONTAINING PROTEIN"/>
    <property type="match status" value="1"/>
</dbReference>
<proteinExistence type="predicted"/>
<evidence type="ECO:0000313" key="2">
    <source>
        <dbReference type="Proteomes" id="UP000095767"/>
    </source>
</evidence>
<dbReference type="EMBL" id="LWDX02013268">
    <property type="protein sequence ID" value="OEL35089.1"/>
    <property type="molecule type" value="Genomic_DNA"/>
</dbReference>
<reference evidence="1 2" key="1">
    <citation type="submission" date="2016-09" db="EMBL/GenBank/DDBJ databases">
        <title>The draft genome of Dichanthelium oligosanthes: A C3 panicoid grass species.</title>
        <authorList>
            <person name="Studer A.J."/>
            <person name="Schnable J.C."/>
            <person name="Brutnell T.P."/>
        </authorList>
    </citation>
    <scope>NUCLEOTIDE SEQUENCE [LARGE SCALE GENOMIC DNA]</scope>
    <source>
        <strain evidence="2">cv. Kellogg 1175</strain>
        <tissue evidence="1">Leaf</tissue>
    </source>
</reference>